<gene>
    <name evidence="2" type="ORF">H6A04_10095</name>
</gene>
<dbReference type="Proteomes" id="UP000728968">
    <property type="component" value="Unassembled WGS sequence"/>
</dbReference>
<reference evidence="2 3" key="1">
    <citation type="journal article" date="2021" name="Sci. Rep.">
        <title>The distribution of antibiotic resistance genes in chicken gut microbiota commensals.</title>
        <authorList>
            <person name="Juricova H."/>
            <person name="Matiasovicova J."/>
            <person name="Kubasova T."/>
            <person name="Cejkova D."/>
            <person name="Rychlik I."/>
        </authorList>
    </citation>
    <scope>NUCLEOTIDE SEQUENCE [LARGE SCALE GENOMIC DNA]</scope>
    <source>
        <strain evidence="2 3">An425</strain>
    </source>
</reference>
<protein>
    <submittedName>
        <fullName evidence="2">Minor capsid protein</fullName>
    </submittedName>
</protein>
<comment type="caution">
    <text evidence="2">The sequence shown here is derived from an EMBL/GenBank/DDBJ whole genome shotgun (WGS) entry which is preliminary data.</text>
</comment>
<dbReference type="InterPro" id="IPR006528">
    <property type="entry name" value="Phage_head_morphogenesis_dom"/>
</dbReference>
<proteinExistence type="predicted"/>
<accession>A0ABS2G3H2</accession>
<evidence type="ECO:0000313" key="2">
    <source>
        <dbReference type="EMBL" id="MBM6875991.1"/>
    </source>
</evidence>
<evidence type="ECO:0000313" key="3">
    <source>
        <dbReference type="Proteomes" id="UP000728968"/>
    </source>
</evidence>
<organism evidence="2 3">
    <name type="scientific">Fusobacterium mortiferum</name>
    <dbReference type="NCBI Taxonomy" id="850"/>
    <lineage>
        <taxon>Bacteria</taxon>
        <taxon>Fusobacteriati</taxon>
        <taxon>Fusobacteriota</taxon>
        <taxon>Fusobacteriia</taxon>
        <taxon>Fusobacteriales</taxon>
        <taxon>Fusobacteriaceae</taxon>
        <taxon>Fusobacterium</taxon>
    </lineage>
</organism>
<sequence length="572" mass="65769">MSSYWADRFVSEEERRDRDNRRYYSTIEKEYNKALAGLDKDIEYWLGRIAKNNDISLSGAKELLSKKELQEFKWTVEEYIQKGKENGVSGQWLKQLENASARVHIQRLEALKIQIQDRIENMYTIRDRSLEDYLCRVYKDTYYHTVFEIDKGIGSIQSSFNKLDDRKVSQIIHKPWATDGKDFSTRIWEDKANLVNTLHTGLTQSLIRGGNLNDVVNDISQFVSSKIKNKKYIASRLVTTESAAYASKAQEQAYKDLSVDKYEILATLDLHTSDICQDFDGKIFDRKDYQVGVTAPPFHPNCRTVTVPWFPDDVDTGERAARGKDGKMGYVPQNMTYKEWYNKYVEQKFEESGIIEFDNNSSNSVIKRCIEKEIEYIGIKKYSTIPLEEVIISELGGGDKTKGSCSSLAFAYAGNKNGYKVLDFRGGNSQAMFASNKTILEITELEGIRSWVVKEKNDFTAIKKLIANIEEKKEYYLAIGRHAAIIRKIEKRYEYLELQSAKYNGFKTLDVGVLKNRFGCQKSYRRAGMTIAPPSMLIDIDTLKGNKEFNQILGFINTAKEKQLKGVEGYEK</sequence>
<dbReference type="NCBIfam" id="TIGR01641">
    <property type="entry name" value="phageSPP1_gp7"/>
    <property type="match status" value="1"/>
</dbReference>
<evidence type="ECO:0000259" key="1">
    <source>
        <dbReference type="Pfam" id="PF04233"/>
    </source>
</evidence>
<keyword evidence="3" id="KW-1185">Reference proteome</keyword>
<dbReference type="RefSeq" id="WP_204716644.1">
    <property type="nucleotide sequence ID" value="NZ_JACJLT010000145.1"/>
</dbReference>
<name>A0ABS2G3H2_FUSMR</name>
<dbReference type="Pfam" id="PF04233">
    <property type="entry name" value="Phage_Mu_F"/>
    <property type="match status" value="1"/>
</dbReference>
<feature type="domain" description="Phage head morphogenesis" evidence="1">
    <location>
        <begin position="197"/>
        <end position="306"/>
    </location>
</feature>
<dbReference type="EMBL" id="JACJLT010000145">
    <property type="protein sequence ID" value="MBM6875991.1"/>
    <property type="molecule type" value="Genomic_DNA"/>
</dbReference>